<dbReference type="Proteomes" id="UP000593564">
    <property type="component" value="Unassembled WGS sequence"/>
</dbReference>
<dbReference type="AlphaFoldDB" id="A0A7J7FYV7"/>
<sequence length="61" mass="6909">MDALAREMAEALRESMDFLRAENQVQAHVAEAEPSFLKRELFRSNSDEFLGDPKEPLKADG</sequence>
<reference evidence="2" key="1">
    <citation type="journal article" date="2020" name="Nat. Commun.">
        <title>Genome assembly of wild tea tree DASZ reveals pedigree and selection history of tea varieties.</title>
        <authorList>
            <person name="Zhang W."/>
            <person name="Zhang Y."/>
            <person name="Qiu H."/>
            <person name="Guo Y."/>
            <person name="Wan H."/>
            <person name="Zhang X."/>
            <person name="Scossa F."/>
            <person name="Alseekh S."/>
            <person name="Zhang Q."/>
            <person name="Wang P."/>
            <person name="Xu L."/>
            <person name="Schmidt M.H."/>
            <person name="Jia X."/>
            <person name="Li D."/>
            <person name="Zhu A."/>
            <person name="Guo F."/>
            <person name="Chen W."/>
            <person name="Ni D."/>
            <person name="Usadel B."/>
            <person name="Fernie A.R."/>
            <person name="Wen W."/>
        </authorList>
    </citation>
    <scope>NUCLEOTIDE SEQUENCE [LARGE SCALE GENOMIC DNA]</scope>
    <source>
        <strain evidence="2">cv. G240</strain>
    </source>
</reference>
<name>A0A7J7FYV7_CAMSI</name>
<dbReference type="EMBL" id="JACBKZ010000014">
    <property type="protein sequence ID" value="KAF5932166.1"/>
    <property type="molecule type" value="Genomic_DNA"/>
</dbReference>
<gene>
    <name evidence="1" type="ORF">HYC85_028337</name>
</gene>
<comment type="caution">
    <text evidence="1">The sequence shown here is derived from an EMBL/GenBank/DDBJ whole genome shotgun (WGS) entry which is preliminary data.</text>
</comment>
<accession>A0A7J7FYV7</accession>
<evidence type="ECO:0000313" key="1">
    <source>
        <dbReference type="EMBL" id="KAF5932166.1"/>
    </source>
</evidence>
<organism evidence="1 2">
    <name type="scientific">Camellia sinensis</name>
    <name type="common">Tea plant</name>
    <name type="synonym">Thea sinensis</name>
    <dbReference type="NCBI Taxonomy" id="4442"/>
    <lineage>
        <taxon>Eukaryota</taxon>
        <taxon>Viridiplantae</taxon>
        <taxon>Streptophyta</taxon>
        <taxon>Embryophyta</taxon>
        <taxon>Tracheophyta</taxon>
        <taxon>Spermatophyta</taxon>
        <taxon>Magnoliopsida</taxon>
        <taxon>eudicotyledons</taxon>
        <taxon>Gunneridae</taxon>
        <taxon>Pentapetalae</taxon>
        <taxon>asterids</taxon>
        <taxon>Ericales</taxon>
        <taxon>Theaceae</taxon>
        <taxon>Camellia</taxon>
    </lineage>
</organism>
<keyword evidence="2" id="KW-1185">Reference proteome</keyword>
<reference evidence="1 2" key="2">
    <citation type="submission" date="2020-07" db="EMBL/GenBank/DDBJ databases">
        <title>Genome assembly of wild tea tree DASZ reveals pedigree and selection history of tea varieties.</title>
        <authorList>
            <person name="Zhang W."/>
        </authorList>
    </citation>
    <scope>NUCLEOTIDE SEQUENCE [LARGE SCALE GENOMIC DNA]</scope>
    <source>
        <strain evidence="2">cv. G240</strain>
        <tissue evidence="1">Leaf</tissue>
    </source>
</reference>
<proteinExistence type="predicted"/>
<protein>
    <submittedName>
        <fullName evidence="1">Uncharacterized protein</fullName>
    </submittedName>
</protein>
<evidence type="ECO:0000313" key="2">
    <source>
        <dbReference type="Proteomes" id="UP000593564"/>
    </source>
</evidence>